<name>A0AAN6IET3_9EURO</name>
<protein>
    <submittedName>
        <fullName evidence="2">Uncharacterized protein</fullName>
    </submittedName>
</protein>
<sequence>MKLVEVRGGAQSSSTNYFLAGALPCLLLFAFESECQRRNLSHLACLVLLISLTFDAFLQATISLHGSMDRSTDIYSIPTIGRSTNAAVGSLLIIAGSPEAVYPEGNSSGPDYDGFTTYPSLGLVSAIFNGLDDSSAAQQDRVDSSCKTGNCTWPVFASAAICGTCNDVSKYISKDRVYGYPSSQPQPPNVVANESYTSFDLPYCSIKNADGGYLPDSSADPSPVPNSILTVNVTTDYLESLTFSDANTTFLIFIMMKADPNYINGSAAWEESTPSATECGLSMCVNAYNSTIQSGSLIEEKVASWQNRESDSWLLTDGYGEKYEWWDETYPSFSDCYNLFRSDLQLSIPPTDSARGLGIDTGERFNITQGTIASIQDWIVTWGFGVVDSLCDFGTPALIAYPTNAESAHPLAEVLYNSANLNGTFAGLSSSLTNYIRDSSTTKVQGDTQQYVIKFKVRWAFLTVPALHILGGITYVLAIVWQTKNSGLPVWKTRVIPSLAFGLNAAAQDQLRSGLGDLDLASHSIRRKMMITFDTTGDRPQLRLSESLGHDEESVKKHLNWIRRKVN</sequence>
<organism evidence="2 3">
    <name type="scientific">Exophiala viscosa</name>
    <dbReference type="NCBI Taxonomy" id="2486360"/>
    <lineage>
        <taxon>Eukaryota</taxon>
        <taxon>Fungi</taxon>
        <taxon>Dikarya</taxon>
        <taxon>Ascomycota</taxon>
        <taxon>Pezizomycotina</taxon>
        <taxon>Eurotiomycetes</taxon>
        <taxon>Chaetothyriomycetidae</taxon>
        <taxon>Chaetothyriales</taxon>
        <taxon>Herpotrichiellaceae</taxon>
        <taxon>Exophiala</taxon>
    </lineage>
</organism>
<proteinExistence type="predicted"/>
<feature type="transmembrane region" description="Helical" evidence="1">
    <location>
        <begin position="43"/>
        <end position="62"/>
    </location>
</feature>
<keyword evidence="1" id="KW-1133">Transmembrane helix</keyword>
<dbReference type="AlphaFoldDB" id="A0AAN6IET3"/>
<evidence type="ECO:0000256" key="1">
    <source>
        <dbReference type="SAM" id="Phobius"/>
    </source>
</evidence>
<gene>
    <name evidence="2" type="ORF">EDD36DRAFT_228265</name>
</gene>
<reference evidence="2" key="1">
    <citation type="journal article" date="2022" name="bioRxiv">
        <title>Deciphering the potential niche of two novel black yeast fungi from a biological soil crust based on their genomes, phenotypes, and melanin regulation.</title>
        <authorList>
            <consortium name="DOE Joint Genome Institute"/>
            <person name="Carr E.C."/>
            <person name="Barton Q."/>
            <person name="Grambo S."/>
            <person name="Sullivan M."/>
            <person name="Renfro C.M."/>
            <person name="Kuo A."/>
            <person name="Pangilinan J."/>
            <person name="Lipzen A."/>
            <person name="Keymanesh K."/>
            <person name="Savage E."/>
            <person name="Barry K."/>
            <person name="Grigoriev I.V."/>
            <person name="Riekhof W.R."/>
            <person name="Harris S.S."/>
        </authorList>
    </citation>
    <scope>NUCLEOTIDE SEQUENCE</scope>
    <source>
        <strain evidence="2">JF 03-4F</strain>
    </source>
</reference>
<dbReference type="PANTHER" id="PTHR35394:SF5">
    <property type="entry name" value="DUF3176 DOMAIN-CONTAINING PROTEIN"/>
    <property type="match status" value="1"/>
</dbReference>
<accession>A0AAN6IET3</accession>
<evidence type="ECO:0000313" key="2">
    <source>
        <dbReference type="EMBL" id="KAI1614440.1"/>
    </source>
</evidence>
<keyword evidence="1" id="KW-0812">Transmembrane</keyword>
<keyword evidence="3" id="KW-1185">Reference proteome</keyword>
<dbReference type="Proteomes" id="UP001203852">
    <property type="component" value="Unassembled WGS sequence"/>
</dbReference>
<keyword evidence="1" id="KW-0472">Membrane</keyword>
<evidence type="ECO:0000313" key="3">
    <source>
        <dbReference type="Proteomes" id="UP001203852"/>
    </source>
</evidence>
<dbReference type="PANTHER" id="PTHR35394">
    <property type="entry name" value="DUF3176 DOMAIN-CONTAINING PROTEIN"/>
    <property type="match status" value="1"/>
</dbReference>
<comment type="caution">
    <text evidence="2">The sequence shown here is derived from an EMBL/GenBank/DDBJ whole genome shotgun (WGS) entry which is preliminary data.</text>
</comment>
<feature type="transmembrane region" description="Helical" evidence="1">
    <location>
        <begin position="459"/>
        <end position="481"/>
    </location>
</feature>
<feature type="transmembrane region" description="Helical" evidence="1">
    <location>
        <begin position="15"/>
        <end position="31"/>
    </location>
</feature>
<dbReference type="EMBL" id="MU404353">
    <property type="protein sequence ID" value="KAI1614440.1"/>
    <property type="molecule type" value="Genomic_DNA"/>
</dbReference>